<dbReference type="HOGENOM" id="CLU_1860549_0_0_1"/>
<comment type="caution">
    <text evidence="3">The sequence shown here is derived from an EMBL/GenBank/DDBJ whole genome shotgun (WGS) entry which is preliminary data.</text>
</comment>
<dbReference type="GO" id="GO:0005096">
    <property type="term" value="F:GTPase activator activity"/>
    <property type="evidence" value="ECO:0007669"/>
    <property type="project" value="UniProtKB-KW"/>
</dbReference>
<protein>
    <recommendedName>
        <fullName evidence="2">Rab-GAP TBC domain-containing protein</fullName>
    </recommendedName>
</protein>
<evidence type="ECO:0000313" key="4">
    <source>
        <dbReference type="Proteomes" id="UP000018721"/>
    </source>
</evidence>
<dbReference type="Proteomes" id="UP000018721">
    <property type="component" value="Unassembled WGS sequence"/>
</dbReference>
<feature type="non-terminal residue" evidence="3">
    <location>
        <position position="138"/>
    </location>
</feature>
<dbReference type="PROSITE" id="PS50086">
    <property type="entry name" value="TBC_RABGAP"/>
    <property type="match status" value="1"/>
</dbReference>
<organism evidence="3 4">
    <name type="scientific">Phytophthora nicotianae P1569</name>
    <dbReference type="NCBI Taxonomy" id="1317065"/>
    <lineage>
        <taxon>Eukaryota</taxon>
        <taxon>Sar</taxon>
        <taxon>Stramenopiles</taxon>
        <taxon>Oomycota</taxon>
        <taxon>Peronosporomycetes</taxon>
        <taxon>Peronosporales</taxon>
        <taxon>Peronosporaceae</taxon>
        <taxon>Phytophthora</taxon>
    </lineage>
</organism>
<evidence type="ECO:0000259" key="2">
    <source>
        <dbReference type="PROSITE" id="PS50086"/>
    </source>
</evidence>
<dbReference type="SUPFAM" id="SSF47923">
    <property type="entry name" value="Ypt/Rab-GAP domain of gyp1p"/>
    <property type="match status" value="1"/>
</dbReference>
<dbReference type="Pfam" id="PF00566">
    <property type="entry name" value="RabGAP-TBC"/>
    <property type="match status" value="1"/>
</dbReference>
<dbReference type="Gene3D" id="1.10.8.270">
    <property type="entry name" value="putative rabgap domain of human tbc1 domain family member 14 like domains"/>
    <property type="match status" value="1"/>
</dbReference>
<feature type="domain" description="Rab-GAP TBC" evidence="2">
    <location>
        <begin position="53"/>
        <end position="138"/>
    </location>
</feature>
<dbReference type="PANTHER" id="PTHR22957">
    <property type="entry name" value="TBC1 DOMAIN FAMILY MEMBER GTPASE-ACTIVATING PROTEIN"/>
    <property type="match status" value="1"/>
</dbReference>
<dbReference type="EMBL" id="ANIZ01001369">
    <property type="protein sequence ID" value="ETI48040.1"/>
    <property type="molecule type" value="Genomic_DNA"/>
</dbReference>
<dbReference type="OrthoDB" id="271628at2759"/>
<accession>V9F9A6</accession>
<dbReference type="InterPro" id="IPR035969">
    <property type="entry name" value="Rab-GAP_TBC_sf"/>
</dbReference>
<gene>
    <name evidence="3" type="ORF">F443_07874</name>
</gene>
<keyword evidence="4" id="KW-1185">Reference proteome</keyword>
<reference evidence="3 4" key="1">
    <citation type="submission" date="2013-11" db="EMBL/GenBank/DDBJ databases">
        <title>The Genome Sequence of Phytophthora parasitica P1569.</title>
        <authorList>
            <consortium name="The Broad Institute Genomics Platform"/>
            <person name="Russ C."/>
            <person name="Tyler B."/>
            <person name="Panabieres F."/>
            <person name="Shan W."/>
            <person name="Tripathy S."/>
            <person name="Grunwald N."/>
            <person name="Machado M."/>
            <person name="Johnson C.S."/>
            <person name="Arredondo F."/>
            <person name="Hong C."/>
            <person name="Coffey M."/>
            <person name="Young S.K."/>
            <person name="Zeng Q."/>
            <person name="Gargeya S."/>
            <person name="Fitzgerald M."/>
            <person name="Abouelleil A."/>
            <person name="Alvarado L."/>
            <person name="Chapman S.B."/>
            <person name="Gainer-Dewar J."/>
            <person name="Goldberg J."/>
            <person name="Griggs A."/>
            <person name="Gujja S."/>
            <person name="Hansen M."/>
            <person name="Howarth C."/>
            <person name="Imamovic A."/>
            <person name="Ireland A."/>
            <person name="Larimer J."/>
            <person name="McCowan C."/>
            <person name="Murphy C."/>
            <person name="Pearson M."/>
            <person name="Poon T.W."/>
            <person name="Priest M."/>
            <person name="Roberts A."/>
            <person name="Saif S."/>
            <person name="Shea T."/>
            <person name="Sykes S."/>
            <person name="Wortman J."/>
            <person name="Nusbaum C."/>
            <person name="Birren B."/>
        </authorList>
    </citation>
    <scope>NUCLEOTIDE SEQUENCE [LARGE SCALE GENOMIC DNA]</scope>
    <source>
        <strain evidence="3 4">P1569</strain>
    </source>
</reference>
<proteinExistence type="predicted"/>
<dbReference type="InterPro" id="IPR000195">
    <property type="entry name" value="Rab-GAP-TBC_dom"/>
</dbReference>
<dbReference type="PANTHER" id="PTHR22957:SF337">
    <property type="entry name" value="TBC1 DOMAIN FAMILY MEMBER 5"/>
    <property type="match status" value="1"/>
</dbReference>
<name>V9F9A6_PHYNI</name>
<evidence type="ECO:0000256" key="1">
    <source>
        <dbReference type="ARBA" id="ARBA00022468"/>
    </source>
</evidence>
<sequence length="138" mass="15696">MENHGARWAAAFGLQGDALVAQRERYERLKQHMVFQIDAAGITDPLTVLATANGSTSNSSSSWSQYFTDETLLEEINTDLERLYPAGNESFFQNELYLSTLRHVLFVWCRLHPDVAYRQGMHDVAAVVLYAFLYTTKD</sequence>
<dbReference type="AlphaFoldDB" id="V9F9A6"/>
<evidence type="ECO:0000313" key="3">
    <source>
        <dbReference type="EMBL" id="ETI48040.1"/>
    </source>
</evidence>
<keyword evidence="1" id="KW-0343">GTPase activation</keyword>
<dbReference type="eggNOG" id="KOG1091">
    <property type="taxonomic scope" value="Eukaryota"/>
</dbReference>